<dbReference type="Gene3D" id="2.60.40.1760">
    <property type="entry name" value="glycosyl hydrolase (family 31)"/>
    <property type="match status" value="1"/>
</dbReference>
<dbReference type="Proteomes" id="UP001451571">
    <property type="component" value="Chromosome"/>
</dbReference>
<dbReference type="RefSeq" id="WP_342756496.1">
    <property type="nucleotide sequence ID" value="NZ_CP146256.1"/>
</dbReference>
<dbReference type="Gene3D" id="2.60.40.4040">
    <property type="match status" value="1"/>
</dbReference>
<dbReference type="CDD" id="cd06604">
    <property type="entry name" value="GH31_glucosidase_II_MalA"/>
    <property type="match status" value="1"/>
</dbReference>
<dbReference type="SUPFAM" id="SSF51011">
    <property type="entry name" value="Glycosyl hydrolase domain"/>
    <property type="match status" value="1"/>
</dbReference>
<proteinExistence type="inferred from homology"/>
<feature type="domain" description="Glycoside hydrolase family 31 TIM barrel" evidence="5">
    <location>
        <begin position="155"/>
        <end position="512"/>
    </location>
</feature>
<sequence length="685" mass="78870">MIRKFTFGNPLSTDAVIATIPSSMDALPYFTSPETGSFLYKMEEDTLIYGLGEAVRGINKRGWIYESYASDDCNHAENKRSLYGVHNFLIIDGKKDLFGVFFDYPARLTFDIGYTSSNRLVITPQDNNLDIYLIESDDINDIVTQFRQLIGQSYIAPKWALGYGQSRWGYKNAEDIRTVVRRHREEHLPLDSVYMDIDYMDNYKDFTVNENRFPDFPSFVEEMKREKIHLVPIIDAGVKIEEGYSVYEEGVHNNYFCKKEDGTDFTAAVWPGHVCFPDFLNPAARRWFGLQYNTLLKQGIDGFWNDMNEPAIFYTPERLTNTLKELGDYCGRNLGVDDFFELKGKMEGLSNADEDYRSFYHNADGKLLRHDKVHNLYGYNMTRSASEAFEELLPEKRILIFSRSSYVGMHRYGGIWTGDNMSIWGHVLLNLKMLPSLNMCGFLYTGADLGGFGENTTEDLLLRFLALGIFTPLMRNHSALGTREQEVYQFEKSDVFRNLLMIRYGLLPYLYSEYVKASLKNKMLFRPLRFVYPKDSRAAQIEDQLMLSDELMIAPVYEQNVSGRYVYLPENMRMIRMRSLKDYDTELLPAGDHYVTIPLDTVVFFLRPNCIIPLSDGGENITEISGISLKLLGYVTDTASYDYYDDNGYEKDYGDPAHYNTIRVTASGNTKVTGERRLELSIASI</sequence>
<accession>A0ABZ3EU12</accession>
<comment type="similarity">
    <text evidence="1 4">Belongs to the glycosyl hydrolase 31 family.</text>
</comment>
<dbReference type="SUPFAM" id="SSF51445">
    <property type="entry name" value="(Trans)glycosidases"/>
    <property type="match status" value="1"/>
</dbReference>
<dbReference type="Pfam" id="PF21365">
    <property type="entry name" value="Glyco_hydro_31_3rd"/>
    <property type="match status" value="1"/>
</dbReference>
<dbReference type="InterPro" id="IPR000322">
    <property type="entry name" value="Glyco_hydro_31_TIM"/>
</dbReference>
<dbReference type="Pfam" id="PF13802">
    <property type="entry name" value="Gal_mutarotas_2"/>
    <property type="match status" value="1"/>
</dbReference>
<dbReference type="InterPro" id="IPR025887">
    <property type="entry name" value="Glyco_hydro_31_N_dom"/>
</dbReference>
<keyword evidence="2 4" id="KW-0378">Hydrolase</keyword>
<dbReference type="SUPFAM" id="SSF74650">
    <property type="entry name" value="Galactose mutarotase-like"/>
    <property type="match status" value="1"/>
</dbReference>
<keyword evidence="3 4" id="KW-0326">Glycosidase</keyword>
<evidence type="ECO:0000259" key="7">
    <source>
        <dbReference type="Pfam" id="PF21365"/>
    </source>
</evidence>
<evidence type="ECO:0000256" key="4">
    <source>
        <dbReference type="RuleBase" id="RU361185"/>
    </source>
</evidence>
<gene>
    <name evidence="8" type="ORF">V6984_15415</name>
</gene>
<evidence type="ECO:0000259" key="5">
    <source>
        <dbReference type="Pfam" id="PF01055"/>
    </source>
</evidence>
<evidence type="ECO:0000256" key="3">
    <source>
        <dbReference type="ARBA" id="ARBA00023295"/>
    </source>
</evidence>
<dbReference type="Gene3D" id="3.20.20.80">
    <property type="entry name" value="Glycosidases"/>
    <property type="match status" value="1"/>
</dbReference>
<evidence type="ECO:0000256" key="1">
    <source>
        <dbReference type="ARBA" id="ARBA00007806"/>
    </source>
</evidence>
<dbReference type="InterPro" id="IPR017853">
    <property type="entry name" value="GH"/>
</dbReference>
<keyword evidence="9" id="KW-1185">Reference proteome</keyword>
<dbReference type="InterPro" id="IPR011013">
    <property type="entry name" value="Gal_mutarotase_sf_dom"/>
</dbReference>
<dbReference type="PROSITE" id="PS00129">
    <property type="entry name" value="GLYCOSYL_HYDROL_F31_1"/>
    <property type="match status" value="1"/>
</dbReference>
<evidence type="ECO:0000256" key="2">
    <source>
        <dbReference type="ARBA" id="ARBA00022801"/>
    </source>
</evidence>
<dbReference type="EMBL" id="CP146256">
    <property type="protein sequence ID" value="XAH72883.1"/>
    <property type="molecule type" value="Genomic_DNA"/>
</dbReference>
<protein>
    <submittedName>
        <fullName evidence="8">TIM-barrel domain-containing protein</fullName>
    </submittedName>
</protein>
<evidence type="ECO:0000259" key="6">
    <source>
        <dbReference type="Pfam" id="PF13802"/>
    </source>
</evidence>
<dbReference type="PANTHER" id="PTHR22762:SF120">
    <property type="entry name" value="HETEROGLYCAN GLUCOSIDASE 1"/>
    <property type="match status" value="1"/>
</dbReference>
<dbReference type="Pfam" id="PF01055">
    <property type="entry name" value="Glyco_hydro_31_2nd"/>
    <property type="match status" value="1"/>
</dbReference>
<dbReference type="InterPro" id="IPR030458">
    <property type="entry name" value="Glyco_hydro_31_AS"/>
</dbReference>
<dbReference type="InterPro" id="IPR048395">
    <property type="entry name" value="Glyco_hydro_31_C"/>
</dbReference>
<evidence type="ECO:0000313" key="8">
    <source>
        <dbReference type="EMBL" id="XAH72883.1"/>
    </source>
</evidence>
<reference evidence="8 9" key="1">
    <citation type="submission" date="2024-02" db="EMBL/GenBank/DDBJ databases">
        <title>Bacterial strain from lacustrine sediment.</title>
        <authorList>
            <person name="Petit C."/>
            <person name="Fadhlaoui K."/>
        </authorList>
    </citation>
    <scope>NUCLEOTIDE SEQUENCE [LARGE SCALE GENOMIC DNA]</scope>
    <source>
        <strain evidence="8 9">IPX-CK</strain>
    </source>
</reference>
<dbReference type="PANTHER" id="PTHR22762">
    <property type="entry name" value="ALPHA-GLUCOSIDASE"/>
    <property type="match status" value="1"/>
</dbReference>
<evidence type="ECO:0000313" key="9">
    <source>
        <dbReference type="Proteomes" id="UP001451571"/>
    </source>
</evidence>
<dbReference type="CDD" id="cd14752">
    <property type="entry name" value="GH31_N"/>
    <property type="match status" value="1"/>
</dbReference>
<feature type="domain" description="Glycosyl hydrolase family 31 C-terminal" evidence="7">
    <location>
        <begin position="523"/>
        <end position="612"/>
    </location>
</feature>
<name>A0ABZ3EU12_9FIRM</name>
<organism evidence="8 9">
    <name type="scientific">Kineothrix sedimenti</name>
    <dbReference type="NCBI Taxonomy" id="3123317"/>
    <lineage>
        <taxon>Bacteria</taxon>
        <taxon>Bacillati</taxon>
        <taxon>Bacillota</taxon>
        <taxon>Clostridia</taxon>
        <taxon>Lachnospirales</taxon>
        <taxon>Lachnospiraceae</taxon>
        <taxon>Kineothrix</taxon>
    </lineage>
</organism>
<feature type="domain" description="Glycoside hydrolase family 31 N-terminal" evidence="6">
    <location>
        <begin position="40"/>
        <end position="111"/>
    </location>
</feature>